<evidence type="ECO:0000313" key="3">
    <source>
        <dbReference type="Proteomes" id="UP000220922"/>
    </source>
</evidence>
<dbReference type="RefSeq" id="WP_097653962.1">
    <property type="nucleotide sequence ID" value="NZ_LYXE01000116.1"/>
</dbReference>
<dbReference type="AlphaFoldDB" id="A0A2H3KJB7"/>
<evidence type="ECO:0000259" key="1">
    <source>
        <dbReference type="SMART" id="SM00849"/>
    </source>
</evidence>
<protein>
    <submittedName>
        <fullName evidence="2">MBL fold metallo-hydrolase</fullName>
    </submittedName>
</protein>
<dbReference type="Gene3D" id="3.60.15.10">
    <property type="entry name" value="Ribonuclease Z/Hydroxyacylglutathione hydrolase-like"/>
    <property type="match status" value="1"/>
</dbReference>
<feature type="domain" description="Metallo-beta-lactamase" evidence="1">
    <location>
        <begin position="23"/>
        <end position="221"/>
    </location>
</feature>
<organism evidence="2 3">
    <name type="scientific">Candidatus Chloroploca asiatica</name>
    <dbReference type="NCBI Taxonomy" id="1506545"/>
    <lineage>
        <taxon>Bacteria</taxon>
        <taxon>Bacillati</taxon>
        <taxon>Chloroflexota</taxon>
        <taxon>Chloroflexia</taxon>
        <taxon>Chloroflexales</taxon>
        <taxon>Chloroflexineae</taxon>
        <taxon>Oscillochloridaceae</taxon>
        <taxon>Candidatus Chloroploca</taxon>
    </lineage>
</organism>
<dbReference type="GO" id="GO:0016787">
    <property type="term" value="F:hydrolase activity"/>
    <property type="evidence" value="ECO:0007669"/>
    <property type="project" value="UniProtKB-KW"/>
</dbReference>
<dbReference type="SMART" id="SM00849">
    <property type="entry name" value="Lactamase_B"/>
    <property type="match status" value="1"/>
</dbReference>
<keyword evidence="2" id="KW-0378">Hydrolase</keyword>
<gene>
    <name evidence="2" type="ORF">A9Q02_16725</name>
</gene>
<dbReference type="OrthoDB" id="333278at2"/>
<sequence length="300" mass="32447">MEIINVDAHITAIDHNLLGVPGVGVTYVVRGETVALIETGTSLTVPHTLAGLEKLGVRPEEVEHILCTHIHMDHAGGAGYLAAALPRATVYIHSTSVPHLVDPSKLVPSVRRAVGEAAWPLHGDIKPIPAERLLPAEELRLDLGRDVVLAAIATPGHSPDHLSYRDLKSGGLFIGDAAGLIMDHWGLAFPVTPVPTYNLVAQRNTIALLRGMNLPRIYVTHYGPHDDVDFQLERAHAKLEELVDLTEKALDAGESDTIALAAEWIRCPDDSPAVTMARSWSEMSTAGMLRYLKKQRSAQG</sequence>
<dbReference type="Pfam" id="PF00753">
    <property type="entry name" value="Lactamase_B"/>
    <property type="match status" value="1"/>
</dbReference>
<dbReference type="InterPro" id="IPR050855">
    <property type="entry name" value="NDM-1-like"/>
</dbReference>
<dbReference type="InterPro" id="IPR001279">
    <property type="entry name" value="Metallo-B-lactamas"/>
</dbReference>
<name>A0A2H3KJB7_9CHLR</name>
<comment type="caution">
    <text evidence="2">The sequence shown here is derived from an EMBL/GenBank/DDBJ whole genome shotgun (WGS) entry which is preliminary data.</text>
</comment>
<accession>A0A2H3KJB7</accession>
<proteinExistence type="predicted"/>
<evidence type="ECO:0000313" key="2">
    <source>
        <dbReference type="EMBL" id="PDV97982.1"/>
    </source>
</evidence>
<dbReference type="Proteomes" id="UP000220922">
    <property type="component" value="Unassembled WGS sequence"/>
</dbReference>
<dbReference type="PANTHER" id="PTHR42951:SF22">
    <property type="entry name" value="METALLO BETA-LACTAMASE SUPERFAMILY LIPOPROTEIN"/>
    <property type="match status" value="1"/>
</dbReference>
<dbReference type="SUPFAM" id="SSF56281">
    <property type="entry name" value="Metallo-hydrolase/oxidoreductase"/>
    <property type="match status" value="1"/>
</dbReference>
<dbReference type="InterPro" id="IPR036866">
    <property type="entry name" value="RibonucZ/Hydroxyglut_hydro"/>
</dbReference>
<dbReference type="PANTHER" id="PTHR42951">
    <property type="entry name" value="METALLO-BETA-LACTAMASE DOMAIN-CONTAINING"/>
    <property type="match status" value="1"/>
</dbReference>
<keyword evidence="3" id="KW-1185">Reference proteome</keyword>
<dbReference type="CDD" id="cd07726">
    <property type="entry name" value="ST1585-like_MBL-fold"/>
    <property type="match status" value="1"/>
</dbReference>
<dbReference type="EMBL" id="LYXE01000116">
    <property type="protein sequence ID" value="PDV97982.1"/>
    <property type="molecule type" value="Genomic_DNA"/>
</dbReference>
<reference evidence="2 3" key="1">
    <citation type="submission" date="2016-05" db="EMBL/GenBank/DDBJ databases">
        <authorList>
            <person name="Lavstsen T."/>
            <person name="Jespersen J.S."/>
        </authorList>
    </citation>
    <scope>NUCLEOTIDE SEQUENCE [LARGE SCALE GENOMIC DNA]</scope>
    <source>
        <strain evidence="2 3">B7-9</strain>
    </source>
</reference>
<dbReference type="InterPro" id="IPR037482">
    <property type="entry name" value="ST1585_MBL-fold"/>
</dbReference>